<feature type="compositionally biased region" description="Basic residues" evidence="1">
    <location>
        <begin position="102"/>
        <end position="120"/>
    </location>
</feature>
<dbReference type="AlphaFoldDB" id="A0A6J4SL44"/>
<evidence type="ECO:0000313" key="2">
    <source>
        <dbReference type="EMBL" id="CAA9501532.1"/>
    </source>
</evidence>
<dbReference type="EMBL" id="CADCVQ010000082">
    <property type="protein sequence ID" value="CAA9501532.1"/>
    <property type="molecule type" value="Genomic_DNA"/>
</dbReference>
<feature type="non-terminal residue" evidence="2">
    <location>
        <position position="1"/>
    </location>
</feature>
<organism evidence="2">
    <name type="scientific">uncultured Solirubrobacteraceae bacterium</name>
    <dbReference type="NCBI Taxonomy" id="1162706"/>
    <lineage>
        <taxon>Bacteria</taxon>
        <taxon>Bacillati</taxon>
        <taxon>Actinomycetota</taxon>
        <taxon>Thermoleophilia</taxon>
        <taxon>Solirubrobacterales</taxon>
        <taxon>Solirubrobacteraceae</taxon>
        <taxon>environmental samples</taxon>
    </lineage>
</organism>
<sequence length="120" mass="12962">APVHASDLRRSRQRAGPRAAGGAVRGVAELHELAGGHRLAGLRCSAGGCRGGDHRARARRRHADQPGPGARLAGDPRRLLPRRGRRPRLRGRAGGADAEHRVRLRRGPSGRRLSRRGRPL</sequence>
<name>A0A6J4SL44_9ACTN</name>
<protein>
    <submittedName>
        <fullName evidence="2">Uncharacterized protein</fullName>
    </submittedName>
</protein>
<feature type="compositionally biased region" description="Basic and acidic residues" evidence="1">
    <location>
        <begin position="1"/>
        <end position="10"/>
    </location>
</feature>
<evidence type="ECO:0000256" key="1">
    <source>
        <dbReference type="SAM" id="MobiDB-lite"/>
    </source>
</evidence>
<reference evidence="2" key="1">
    <citation type="submission" date="2020-02" db="EMBL/GenBank/DDBJ databases">
        <authorList>
            <person name="Meier V. D."/>
        </authorList>
    </citation>
    <scope>NUCLEOTIDE SEQUENCE</scope>
    <source>
        <strain evidence="2">AVDCRST_MAG67</strain>
    </source>
</reference>
<feature type="region of interest" description="Disordered" evidence="1">
    <location>
        <begin position="1"/>
        <end position="23"/>
    </location>
</feature>
<proteinExistence type="predicted"/>
<feature type="non-terminal residue" evidence="2">
    <location>
        <position position="120"/>
    </location>
</feature>
<gene>
    <name evidence="2" type="ORF">AVDCRST_MAG67-1920</name>
</gene>
<feature type="compositionally biased region" description="Basic residues" evidence="1">
    <location>
        <begin position="79"/>
        <end position="91"/>
    </location>
</feature>
<accession>A0A6J4SL44</accession>
<feature type="region of interest" description="Disordered" evidence="1">
    <location>
        <begin position="44"/>
        <end position="120"/>
    </location>
</feature>
<feature type="compositionally biased region" description="Low complexity" evidence="1">
    <location>
        <begin position="14"/>
        <end position="23"/>
    </location>
</feature>